<feature type="region of interest" description="Disordered" evidence="1">
    <location>
        <begin position="1"/>
        <end position="26"/>
    </location>
</feature>
<protein>
    <submittedName>
        <fullName evidence="2">Uncharacterized protein</fullName>
    </submittedName>
</protein>
<dbReference type="EMBL" id="JBHRVU010000004">
    <property type="protein sequence ID" value="MFC3443225.1"/>
    <property type="molecule type" value="Genomic_DNA"/>
</dbReference>
<organism evidence="2 3">
    <name type="scientific">Sphingobium rhizovicinum</name>
    <dbReference type="NCBI Taxonomy" id="432308"/>
    <lineage>
        <taxon>Bacteria</taxon>
        <taxon>Pseudomonadati</taxon>
        <taxon>Pseudomonadota</taxon>
        <taxon>Alphaproteobacteria</taxon>
        <taxon>Sphingomonadales</taxon>
        <taxon>Sphingomonadaceae</taxon>
        <taxon>Sphingobium</taxon>
    </lineage>
</organism>
<sequence length="41" mass="4233">MPISFGAKREHLPPAAQGDGTDADFGEALQHVDAALVDRAG</sequence>
<proteinExistence type="predicted"/>
<comment type="caution">
    <text evidence="2">The sequence shown here is derived from an EMBL/GenBank/DDBJ whole genome shotgun (WGS) entry which is preliminary data.</text>
</comment>
<evidence type="ECO:0000313" key="2">
    <source>
        <dbReference type="EMBL" id="MFC3443225.1"/>
    </source>
</evidence>
<dbReference type="RefSeq" id="WP_380797595.1">
    <property type="nucleotide sequence ID" value="NZ_JBHRVU010000004.1"/>
</dbReference>
<evidence type="ECO:0000313" key="3">
    <source>
        <dbReference type="Proteomes" id="UP001595681"/>
    </source>
</evidence>
<name>A0ABV7NLH3_9SPHN</name>
<gene>
    <name evidence="2" type="ORF">ACFOKF_18865</name>
</gene>
<keyword evidence="3" id="KW-1185">Reference proteome</keyword>
<accession>A0ABV7NLH3</accession>
<evidence type="ECO:0000256" key="1">
    <source>
        <dbReference type="SAM" id="MobiDB-lite"/>
    </source>
</evidence>
<dbReference type="Proteomes" id="UP001595681">
    <property type="component" value="Unassembled WGS sequence"/>
</dbReference>
<reference evidence="3" key="1">
    <citation type="journal article" date="2019" name="Int. J. Syst. Evol. Microbiol.">
        <title>The Global Catalogue of Microorganisms (GCM) 10K type strain sequencing project: providing services to taxonomists for standard genome sequencing and annotation.</title>
        <authorList>
            <consortium name="The Broad Institute Genomics Platform"/>
            <consortium name="The Broad Institute Genome Sequencing Center for Infectious Disease"/>
            <person name="Wu L."/>
            <person name="Ma J."/>
        </authorList>
    </citation>
    <scope>NUCLEOTIDE SEQUENCE [LARGE SCALE GENOMIC DNA]</scope>
    <source>
        <strain evidence="3">CCM 7491</strain>
    </source>
</reference>